<reference evidence="1 2" key="1">
    <citation type="submission" date="2024-05" db="EMBL/GenBank/DDBJ databases">
        <title>Haplotype-resolved chromosome-level genome assembly of Huyou (Citrus changshanensis).</title>
        <authorList>
            <person name="Miao C."/>
            <person name="Chen W."/>
            <person name="Wu Y."/>
            <person name="Wang L."/>
            <person name="Zhao S."/>
            <person name="Grierson D."/>
            <person name="Xu C."/>
            <person name="Chen K."/>
        </authorList>
    </citation>
    <scope>NUCLEOTIDE SEQUENCE [LARGE SCALE GENOMIC DNA]</scope>
    <source>
        <strain evidence="1">01-14</strain>
        <tissue evidence="1">Leaf</tissue>
    </source>
</reference>
<dbReference type="AlphaFoldDB" id="A0AAP0LN36"/>
<organism evidence="1 2">
    <name type="scientific">Citrus x changshan-huyou</name>
    <dbReference type="NCBI Taxonomy" id="2935761"/>
    <lineage>
        <taxon>Eukaryota</taxon>
        <taxon>Viridiplantae</taxon>
        <taxon>Streptophyta</taxon>
        <taxon>Embryophyta</taxon>
        <taxon>Tracheophyta</taxon>
        <taxon>Spermatophyta</taxon>
        <taxon>Magnoliopsida</taxon>
        <taxon>eudicotyledons</taxon>
        <taxon>Gunneridae</taxon>
        <taxon>Pentapetalae</taxon>
        <taxon>rosids</taxon>
        <taxon>malvids</taxon>
        <taxon>Sapindales</taxon>
        <taxon>Rutaceae</taxon>
        <taxon>Aurantioideae</taxon>
        <taxon>Citrus</taxon>
    </lineage>
</organism>
<proteinExistence type="predicted"/>
<dbReference type="Proteomes" id="UP001428341">
    <property type="component" value="Unassembled WGS sequence"/>
</dbReference>
<evidence type="ECO:0000313" key="2">
    <source>
        <dbReference type="Proteomes" id="UP001428341"/>
    </source>
</evidence>
<keyword evidence="2" id="KW-1185">Reference proteome</keyword>
<sequence>MDFSLLKFLGKLIQKYPCIVYTRVNILRAMNDMIENFPDKVICLLFSFFDKLKMETQCSDFLDGTSKGQVSRFRRFLQESICSWIRVVNDVADGIIY</sequence>
<comment type="caution">
    <text evidence="1">The sequence shown here is derived from an EMBL/GenBank/DDBJ whole genome shotgun (WGS) entry which is preliminary data.</text>
</comment>
<accession>A0AAP0LN36</accession>
<evidence type="ECO:0000313" key="1">
    <source>
        <dbReference type="EMBL" id="KAK9175094.1"/>
    </source>
</evidence>
<gene>
    <name evidence="1" type="ORF">WN944_027100</name>
</gene>
<protein>
    <submittedName>
        <fullName evidence="1">Uncharacterized protein</fullName>
    </submittedName>
</protein>
<dbReference type="EMBL" id="JBCGBO010000025">
    <property type="protein sequence ID" value="KAK9175094.1"/>
    <property type="molecule type" value="Genomic_DNA"/>
</dbReference>
<name>A0AAP0LN36_9ROSI</name>